<dbReference type="Proteomes" id="UP000011518">
    <property type="component" value="Unassembled WGS sequence"/>
</dbReference>
<feature type="chain" id="PRO_5003999429" evidence="2">
    <location>
        <begin position="21"/>
        <end position="202"/>
    </location>
</feature>
<evidence type="ECO:0000313" key="3">
    <source>
        <dbReference type="EMBL" id="ELW62580.1"/>
    </source>
</evidence>
<dbReference type="InParanoid" id="L9KI50"/>
<gene>
    <name evidence="3" type="ORF">TREES_T100007797</name>
</gene>
<keyword evidence="4" id="KW-1185">Reference proteome</keyword>
<name>L9KI50_TUPCH</name>
<evidence type="ECO:0000256" key="1">
    <source>
        <dbReference type="SAM" id="MobiDB-lite"/>
    </source>
</evidence>
<accession>L9KI50</accession>
<evidence type="ECO:0000313" key="4">
    <source>
        <dbReference type="Proteomes" id="UP000011518"/>
    </source>
</evidence>
<dbReference type="EMBL" id="KB320809">
    <property type="protein sequence ID" value="ELW62580.1"/>
    <property type="molecule type" value="Genomic_DNA"/>
</dbReference>
<proteinExistence type="predicted"/>
<sequence>MTSTWFRLLILRTGQHVCLAGRRLLGAALNGPRAGVSVEDESDRTSLLPACRAPDRIAQPVTHFPGRLRCSCGWAPSQRADSARRGLARCGAEAAAMHLRSGAVVKLAVEEPNGERKQKPRIISETGWAEEESPSEHRPADRGQAPAHPGGHLRNDSQAEDRGVLDIVNTPALFWALPLAAVLYTLYSKEKGSAKPPGTVDD</sequence>
<evidence type="ECO:0000256" key="2">
    <source>
        <dbReference type="SAM" id="SignalP"/>
    </source>
</evidence>
<feature type="signal peptide" evidence="2">
    <location>
        <begin position="1"/>
        <end position="20"/>
    </location>
</feature>
<dbReference type="AlphaFoldDB" id="L9KI50"/>
<feature type="region of interest" description="Disordered" evidence="1">
    <location>
        <begin position="110"/>
        <end position="158"/>
    </location>
</feature>
<keyword evidence="2" id="KW-0732">Signal</keyword>
<reference evidence="4" key="2">
    <citation type="journal article" date="2013" name="Nat. Commun.">
        <title>Genome of the Chinese tree shrew.</title>
        <authorList>
            <person name="Fan Y."/>
            <person name="Huang Z.Y."/>
            <person name="Cao C.C."/>
            <person name="Chen C.S."/>
            <person name="Chen Y.X."/>
            <person name="Fan D.D."/>
            <person name="He J."/>
            <person name="Hou H.L."/>
            <person name="Hu L."/>
            <person name="Hu X.T."/>
            <person name="Jiang X.T."/>
            <person name="Lai R."/>
            <person name="Lang Y.S."/>
            <person name="Liang B."/>
            <person name="Liao S.G."/>
            <person name="Mu D."/>
            <person name="Ma Y.Y."/>
            <person name="Niu Y.Y."/>
            <person name="Sun X.Q."/>
            <person name="Xia J.Q."/>
            <person name="Xiao J."/>
            <person name="Xiong Z.Q."/>
            <person name="Xu L."/>
            <person name="Yang L."/>
            <person name="Zhang Y."/>
            <person name="Zhao W."/>
            <person name="Zhao X.D."/>
            <person name="Zheng Y.T."/>
            <person name="Zhou J.M."/>
            <person name="Zhu Y.B."/>
            <person name="Zhang G.J."/>
            <person name="Wang J."/>
            <person name="Yao Y.G."/>
        </authorList>
    </citation>
    <scope>NUCLEOTIDE SEQUENCE [LARGE SCALE GENOMIC DNA]</scope>
</reference>
<reference evidence="4" key="1">
    <citation type="submission" date="2012-07" db="EMBL/GenBank/DDBJ databases">
        <title>Genome of the Chinese tree shrew, a rising model animal genetically related to primates.</title>
        <authorList>
            <person name="Zhang G."/>
            <person name="Fan Y."/>
            <person name="Yao Y."/>
            <person name="Huang Z."/>
        </authorList>
    </citation>
    <scope>NUCLEOTIDE SEQUENCE [LARGE SCALE GENOMIC DNA]</scope>
</reference>
<organism evidence="3 4">
    <name type="scientific">Tupaia chinensis</name>
    <name type="common">Chinese tree shrew</name>
    <name type="synonym">Tupaia belangeri chinensis</name>
    <dbReference type="NCBI Taxonomy" id="246437"/>
    <lineage>
        <taxon>Eukaryota</taxon>
        <taxon>Metazoa</taxon>
        <taxon>Chordata</taxon>
        <taxon>Craniata</taxon>
        <taxon>Vertebrata</taxon>
        <taxon>Euteleostomi</taxon>
        <taxon>Mammalia</taxon>
        <taxon>Eutheria</taxon>
        <taxon>Euarchontoglires</taxon>
        <taxon>Scandentia</taxon>
        <taxon>Tupaiidae</taxon>
        <taxon>Tupaia</taxon>
    </lineage>
</organism>
<protein>
    <submittedName>
        <fullName evidence="3">Uncharacterized protein</fullName>
    </submittedName>
</protein>